<name>A0AAD1W1Y7_PELCU</name>
<evidence type="ECO:0000256" key="1">
    <source>
        <dbReference type="SAM" id="MobiDB-lite"/>
    </source>
</evidence>
<feature type="compositionally biased region" description="Basic and acidic residues" evidence="1">
    <location>
        <begin position="45"/>
        <end position="71"/>
    </location>
</feature>
<accession>A0AAD1W1Y7</accession>
<feature type="compositionally biased region" description="Polar residues" evidence="1">
    <location>
        <begin position="1"/>
        <end position="11"/>
    </location>
</feature>
<sequence length="71" mass="7723">MEAELKSSSPQKPGVKGRSKSTEEIQPAKKAFHTTQKSLPSTGEVTHDQESKDAIGDLSSKEQKAEDPHPH</sequence>
<protein>
    <submittedName>
        <fullName evidence="2">Uncharacterized protein</fullName>
    </submittedName>
</protein>
<feature type="region of interest" description="Disordered" evidence="1">
    <location>
        <begin position="1"/>
        <end position="71"/>
    </location>
</feature>
<keyword evidence="3" id="KW-1185">Reference proteome</keyword>
<gene>
    <name evidence="2" type="ORF">PECUL_23A057294</name>
</gene>
<dbReference type="EMBL" id="OW240914">
    <property type="protein sequence ID" value="CAH2277305.1"/>
    <property type="molecule type" value="Genomic_DNA"/>
</dbReference>
<dbReference type="AlphaFoldDB" id="A0AAD1W1Y7"/>
<dbReference type="Proteomes" id="UP001295444">
    <property type="component" value="Chromosome 03"/>
</dbReference>
<proteinExistence type="predicted"/>
<evidence type="ECO:0000313" key="3">
    <source>
        <dbReference type="Proteomes" id="UP001295444"/>
    </source>
</evidence>
<evidence type="ECO:0000313" key="2">
    <source>
        <dbReference type="EMBL" id="CAH2277305.1"/>
    </source>
</evidence>
<reference evidence="2" key="1">
    <citation type="submission" date="2022-03" db="EMBL/GenBank/DDBJ databases">
        <authorList>
            <person name="Alioto T."/>
            <person name="Alioto T."/>
            <person name="Gomez Garrido J."/>
        </authorList>
    </citation>
    <scope>NUCLEOTIDE SEQUENCE</scope>
</reference>
<feature type="compositionally biased region" description="Polar residues" evidence="1">
    <location>
        <begin position="33"/>
        <end position="44"/>
    </location>
</feature>
<organism evidence="2 3">
    <name type="scientific">Pelobates cultripes</name>
    <name type="common">Western spadefoot toad</name>
    <dbReference type="NCBI Taxonomy" id="61616"/>
    <lineage>
        <taxon>Eukaryota</taxon>
        <taxon>Metazoa</taxon>
        <taxon>Chordata</taxon>
        <taxon>Craniata</taxon>
        <taxon>Vertebrata</taxon>
        <taxon>Euteleostomi</taxon>
        <taxon>Amphibia</taxon>
        <taxon>Batrachia</taxon>
        <taxon>Anura</taxon>
        <taxon>Pelobatoidea</taxon>
        <taxon>Pelobatidae</taxon>
        <taxon>Pelobates</taxon>
    </lineage>
</organism>